<dbReference type="STRING" id="247156.NFA_28780"/>
<accession>Q5YVR6</accession>
<sequence length="99" mass="10763">MPAGIGEHRDQQLPGIEVITTFAEDCPRRHVRLLDTDHLEHAGQPRDWTTQLPQPLDLGLQPFETWPGYGEPRACIPCAAACSAVNASIAASSDRCSVT</sequence>
<evidence type="ECO:0000313" key="2">
    <source>
        <dbReference type="Proteomes" id="UP000006820"/>
    </source>
</evidence>
<dbReference type="KEGG" id="nfa:NFA_28780"/>
<dbReference type="AlphaFoldDB" id="Q5YVR6"/>
<dbReference type="Proteomes" id="UP000006820">
    <property type="component" value="Chromosome"/>
</dbReference>
<keyword evidence="2" id="KW-1185">Reference proteome</keyword>
<evidence type="ECO:0000313" key="1">
    <source>
        <dbReference type="EMBL" id="BAD57725.1"/>
    </source>
</evidence>
<organism evidence="1 2">
    <name type="scientific">Nocardia farcinica (strain IFM 10152)</name>
    <dbReference type="NCBI Taxonomy" id="247156"/>
    <lineage>
        <taxon>Bacteria</taxon>
        <taxon>Bacillati</taxon>
        <taxon>Actinomycetota</taxon>
        <taxon>Actinomycetes</taxon>
        <taxon>Mycobacteriales</taxon>
        <taxon>Nocardiaceae</taxon>
        <taxon>Nocardia</taxon>
    </lineage>
</organism>
<protein>
    <submittedName>
        <fullName evidence="1">Uncharacterized protein</fullName>
    </submittedName>
</protein>
<dbReference type="EMBL" id="AP006618">
    <property type="protein sequence ID" value="BAD57725.1"/>
    <property type="molecule type" value="Genomic_DNA"/>
</dbReference>
<gene>
    <name evidence="1" type="ordered locus">NFA_28780</name>
</gene>
<name>Q5YVR6_NOCFA</name>
<dbReference type="HOGENOM" id="CLU_2317421_0_0_11"/>
<reference evidence="1 2" key="1">
    <citation type="journal article" date="2004" name="Proc. Natl. Acad. Sci. U.S.A.">
        <title>The complete genomic sequence of Nocardia farcinica IFM 10152.</title>
        <authorList>
            <person name="Ishikawa J."/>
            <person name="Yamashita A."/>
            <person name="Mikami Y."/>
            <person name="Hoshino Y."/>
            <person name="Kurita H."/>
            <person name="Hotta K."/>
            <person name="Shiba T."/>
            <person name="Hattori M."/>
        </authorList>
    </citation>
    <scope>NUCLEOTIDE SEQUENCE [LARGE SCALE GENOMIC DNA]</scope>
    <source>
        <strain evidence="1 2">IFM 10152</strain>
    </source>
</reference>
<proteinExistence type="predicted"/>